<keyword evidence="3 5" id="KW-0808">Transferase</keyword>
<dbReference type="PRINTS" id="PR00105">
    <property type="entry name" value="C5METTRFRASE"/>
</dbReference>
<reference evidence="5" key="1">
    <citation type="submission" date="2019-03" db="EMBL/GenBank/DDBJ databases">
        <authorList>
            <person name="Danneels B."/>
        </authorList>
    </citation>
    <scope>NUCLEOTIDE SEQUENCE</scope>
</reference>
<dbReference type="InterPro" id="IPR031303">
    <property type="entry name" value="C5_meth_CS"/>
</dbReference>
<proteinExistence type="predicted"/>
<dbReference type="AlphaFoldDB" id="A0A484RDY8"/>
<dbReference type="EC" id="2.1.1.37" evidence="1"/>
<name>A0A484RDY8_9ZZZZ</name>
<dbReference type="GO" id="GO:0032259">
    <property type="term" value="P:methylation"/>
    <property type="evidence" value="ECO:0007669"/>
    <property type="project" value="UniProtKB-KW"/>
</dbReference>
<protein>
    <recommendedName>
        <fullName evidence="1">DNA (cytosine-5-)-methyltransferase</fullName>
        <ecNumber evidence="1">2.1.1.37</ecNumber>
    </recommendedName>
</protein>
<dbReference type="InterPro" id="IPR001525">
    <property type="entry name" value="C5_MeTfrase"/>
</dbReference>
<dbReference type="Pfam" id="PF00145">
    <property type="entry name" value="DNA_methylase"/>
    <property type="match status" value="1"/>
</dbReference>
<dbReference type="NCBIfam" id="TIGR00675">
    <property type="entry name" value="dcm"/>
    <property type="match status" value="1"/>
</dbReference>
<organism evidence="5">
    <name type="scientific">plant metagenome</name>
    <dbReference type="NCBI Taxonomy" id="1297885"/>
    <lineage>
        <taxon>unclassified sequences</taxon>
        <taxon>metagenomes</taxon>
        <taxon>organismal metagenomes</taxon>
    </lineage>
</organism>
<dbReference type="InterPro" id="IPR050390">
    <property type="entry name" value="C5-Methyltransferase"/>
</dbReference>
<evidence type="ECO:0000313" key="6">
    <source>
        <dbReference type="EMBL" id="VFR49567.1"/>
    </source>
</evidence>
<dbReference type="InterPro" id="IPR029063">
    <property type="entry name" value="SAM-dependent_MTases_sf"/>
</dbReference>
<evidence type="ECO:0000256" key="2">
    <source>
        <dbReference type="ARBA" id="ARBA00022603"/>
    </source>
</evidence>
<evidence type="ECO:0000256" key="1">
    <source>
        <dbReference type="ARBA" id="ARBA00011975"/>
    </source>
</evidence>
<dbReference type="EMBL" id="CAADIE010000035">
    <property type="protein sequence ID" value="VFR48784.1"/>
    <property type="molecule type" value="Genomic_DNA"/>
</dbReference>
<accession>A0A484RDY8</accession>
<keyword evidence="4" id="KW-0949">S-adenosyl-L-methionine</keyword>
<gene>
    <name evidence="5" type="ORF">BER1_2233</name>
    <name evidence="6" type="ORF">BER2_2195</name>
</gene>
<dbReference type="GO" id="GO:0003886">
    <property type="term" value="F:DNA (cytosine-5-)-methyltransferase activity"/>
    <property type="evidence" value="ECO:0007669"/>
    <property type="project" value="UniProtKB-EC"/>
</dbReference>
<evidence type="ECO:0000256" key="4">
    <source>
        <dbReference type="ARBA" id="ARBA00022691"/>
    </source>
</evidence>
<dbReference type="PROSITE" id="PS51679">
    <property type="entry name" value="SAM_MT_C5"/>
    <property type="match status" value="1"/>
</dbReference>
<dbReference type="Gene3D" id="3.40.50.150">
    <property type="entry name" value="Vaccinia Virus protein VP39"/>
    <property type="match status" value="1"/>
</dbReference>
<evidence type="ECO:0000256" key="3">
    <source>
        <dbReference type="ARBA" id="ARBA00022679"/>
    </source>
</evidence>
<evidence type="ECO:0000313" key="5">
    <source>
        <dbReference type="EMBL" id="VFR48784.1"/>
    </source>
</evidence>
<sequence length="436" mass="48302">MKFIDLFAGCGGLSLGLTQAGMNGVFAIERDSMAFRTFAANFVGASATSSMPFEWPDWLEQRAWGIDDLLDLHADKLHGLRGSVQVIAGGPPCQGFSTAGRRNEDDPRNQMFRKYAKVVDAVRPLGLILENVPGMKIAHTKKSSGAATSDRVKSYYEKAKATLEAIGYDVLGQVLYADRFGVPQRRPRLIVIGIRRDLAFFLKGGVSRVFAIIEEQRKEHLGCLGLEEQISAADAISDLELSRRGTTPCLDEESPKGFSEIVYDRPSTNYQRLMHAGHEGKPMNSMRLARHREDVTQRFSEILAAAPRGVRMNESLREQFGLRKHRVYPMAAEEPAPTMTTLPDDVLHYGAPRILTVRETARLQSFPDWFMFLGKYTTGGHRRTKECPRYTQVGNAVPPLLARAIGHAMLAALSEADAALLAHSASLREESELQNA</sequence>
<dbReference type="Gene3D" id="3.90.120.10">
    <property type="entry name" value="DNA Methylase, subunit A, domain 2"/>
    <property type="match status" value="1"/>
</dbReference>
<keyword evidence="2 5" id="KW-0489">Methyltransferase</keyword>
<dbReference type="EMBL" id="CAADIH010000034">
    <property type="protein sequence ID" value="VFR49567.1"/>
    <property type="molecule type" value="Genomic_DNA"/>
</dbReference>
<dbReference type="PROSITE" id="PS00095">
    <property type="entry name" value="C5_MTASE_2"/>
    <property type="match status" value="1"/>
</dbReference>
<dbReference type="PANTHER" id="PTHR10629">
    <property type="entry name" value="CYTOSINE-SPECIFIC METHYLTRANSFERASE"/>
    <property type="match status" value="1"/>
</dbReference>
<dbReference type="SUPFAM" id="SSF53335">
    <property type="entry name" value="S-adenosyl-L-methionine-dependent methyltransferases"/>
    <property type="match status" value="1"/>
</dbReference>
<dbReference type="PANTHER" id="PTHR10629:SF52">
    <property type="entry name" value="DNA (CYTOSINE-5)-METHYLTRANSFERASE 1"/>
    <property type="match status" value="1"/>
</dbReference>